<dbReference type="AlphaFoldDB" id="A0A2P4Y9G4"/>
<comment type="caution">
    <text evidence="1">The sequence shown here is derived from an EMBL/GenBank/DDBJ whole genome shotgun (WGS) entry which is preliminary data.</text>
</comment>
<dbReference type="Proteomes" id="UP000237271">
    <property type="component" value="Unassembled WGS sequence"/>
</dbReference>
<accession>A0A2P4Y9G4</accession>
<organism evidence="1 2">
    <name type="scientific">Phytophthora palmivora</name>
    <dbReference type="NCBI Taxonomy" id="4796"/>
    <lineage>
        <taxon>Eukaryota</taxon>
        <taxon>Sar</taxon>
        <taxon>Stramenopiles</taxon>
        <taxon>Oomycota</taxon>
        <taxon>Peronosporomycetes</taxon>
        <taxon>Peronosporales</taxon>
        <taxon>Peronosporaceae</taxon>
        <taxon>Phytophthora</taxon>
    </lineage>
</organism>
<name>A0A2P4Y9G4_9STRA</name>
<sequence length="265" mass="30491">MTRTDRLGWCAAIQFSQKKRPKSMTRGTCRIAQALHHLELVALCWMDSQPVNKTAAPTRPQCFARRKTDDEAPFLDLMCSLPKILQAAIPGCGRHGRRQWVYHPQIIQKWKGLSPATHAKYLRRLHTELLGLQSSHFQTNLLAEDLVTVPVRQQEHKLENVEDRYRPDVANKHRQHLCKVCSAFAPPQTKSIESMWYCPRCSESFGGHVPLCIQVRRIETGNTLTYKYGTKLGRTALLFHLHNDAEFGLESANVQVLRSRRRIYL</sequence>
<gene>
    <name evidence="1" type="ORF">PHPALM_8599</name>
</gene>
<evidence type="ECO:0000313" key="2">
    <source>
        <dbReference type="Proteomes" id="UP000237271"/>
    </source>
</evidence>
<evidence type="ECO:0000313" key="1">
    <source>
        <dbReference type="EMBL" id="POM74442.1"/>
    </source>
</evidence>
<protein>
    <recommendedName>
        <fullName evidence="3">PiggyBac transposable element-derived protein domain-containing protein</fullName>
    </recommendedName>
</protein>
<evidence type="ECO:0008006" key="3">
    <source>
        <dbReference type="Google" id="ProtNLM"/>
    </source>
</evidence>
<proteinExistence type="predicted"/>
<keyword evidence="2" id="KW-1185">Reference proteome</keyword>
<dbReference type="EMBL" id="NCKW01004868">
    <property type="protein sequence ID" value="POM74442.1"/>
    <property type="molecule type" value="Genomic_DNA"/>
</dbReference>
<dbReference type="OrthoDB" id="121297at2759"/>
<reference evidence="1 2" key="1">
    <citation type="journal article" date="2017" name="Genome Biol. Evol.">
        <title>Phytophthora megakarya and P. palmivora, closely related causal agents of cacao black pod rot, underwent increases in genome sizes and gene numbers by different mechanisms.</title>
        <authorList>
            <person name="Ali S.S."/>
            <person name="Shao J."/>
            <person name="Lary D.J."/>
            <person name="Kronmiller B."/>
            <person name="Shen D."/>
            <person name="Strem M.D."/>
            <person name="Amoako-Attah I."/>
            <person name="Akrofi A.Y."/>
            <person name="Begoude B.A."/>
            <person name="Ten Hoopen G.M."/>
            <person name="Coulibaly K."/>
            <person name="Kebe B.I."/>
            <person name="Melnick R.L."/>
            <person name="Guiltinan M.J."/>
            <person name="Tyler B.M."/>
            <person name="Meinhardt L.W."/>
            <person name="Bailey B.A."/>
        </authorList>
    </citation>
    <scope>NUCLEOTIDE SEQUENCE [LARGE SCALE GENOMIC DNA]</scope>
    <source>
        <strain evidence="2">sbr112.9</strain>
    </source>
</reference>